<feature type="domain" description="Ricin B lectin" evidence="3">
    <location>
        <begin position="151"/>
        <end position="294"/>
    </location>
</feature>
<evidence type="ECO:0000256" key="1">
    <source>
        <dbReference type="SAM" id="MobiDB-lite"/>
    </source>
</evidence>
<dbReference type="SMART" id="SM00458">
    <property type="entry name" value="RICIN"/>
    <property type="match status" value="1"/>
</dbReference>
<dbReference type="Pfam" id="PF00652">
    <property type="entry name" value="Ricin_B_lectin"/>
    <property type="match status" value="1"/>
</dbReference>
<dbReference type="EMBL" id="MF405918">
    <property type="protein sequence ID" value="QKU33764.1"/>
    <property type="molecule type" value="Genomic_DNA"/>
</dbReference>
<dbReference type="CDD" id="cd00161">
    <property type="entry name" value="beta-trefoil_Ricin-like"/>
    <property type="match status" value="1"/>
</dbReference>
<evidence type="ECO:0000259" key="3">
    <source>
        <dbReference type="SMART" id="SM00458"/>
    </source>
</evidence>
<sequence>MAKKKNSAVIGILVFLVVILIVGIIVGIIYYQRQHSDPCKRNPSGNDARGNPCTLSCLNNVNDPNCYKCMVPSSVKPRDCPDCTRNPNDPTCIINCTTTPRNSQCPDCGKHPDAPGCPNSSGGSGGGGGGGGGGNNNSPTTQTILNEMKSNPKTLRTQGLCMTVNVDLNRDGVPGIGNGTPVILAPCTGSNKQIWRMTGDNKFVIQASDFKHCLDTDGDNASSGSKAHMWDCNEGHHNSKQTWTPLVDPNDSTKFSLVNNYAVANCMDGTGGNGQQISVQTCNATNNAQYWSFV</sequence>
<accession>A0A6N1NDW0</accession>
<dbReference type="KEGG" id="vg:80517063"/>
<feature type="region of interest" description="Disordered" evidence="1">
    <location>
        <begin position="119"/>
        <end position="144"/>
    </location>
</feature>
<name>A0A6N1NDW0_9VIRU</name>
<dbReference type="SUPFAM" id="SSF50370">
    <property type="entry name" value="Ricin B-like lectins"/>
    <property type="match status" value="1"/>
</dbReference>
<feature type="transmembrane region" description="Helical" evidence="2">
    <location>
        <begin position="7"/>
        <end position="31"/>
    </location>
</feature>
<dbReference type="RefSeq" id="YP_010780372.1">
    <property type="nucleotide sequence ID" value="NC_075038.1"/>
</dbReference>
<keyword evidence="2" id="KW-1133">Transmembrane helix</keyword>
<keyword evidence="4" id="KW-0430">Lectin</keyword>
<dbReference type="Gene3D" id="2.80.10.50">
    <property type="match status" value="1"/>
</dbReference>
<evidence type="ECO:0000256" key="2">
    <source>
        <dbReference type="SAM" id="Phobius"/>
    </source>
</evidence>
<dbReference type="InterPro" id="IPR000772">
    <property type="entry name" value="Ricin_B_lectin"/>
</dbReference>
<proteinExistence type="predicted"/>
<dbReference type="GO" id="GO:0030246">
    <property type="term" value="F:carbohydrate binding"/>
    <property type="evidence" value="ECO:0007669"/>
    <property type="project" value="UniProtKB-KW"/>
</dbReference>
<dbReference type="PROSITE" id="PS50231">
    <property type="entry name" value="RICIN_B_LECTIN"/>
    <property type="match status" value="1"/>
</dbReference>
<feature type="compositionally biased region" description="Gly residues" evidence="1">
    <location>
        <begin position="122"/>
        <end position="135"/>
    </location>
</feature>
<dbReference type="InterPro" id="IPR035992">
    <property type="entry name" value="Ricin_B-like_lectins"/>
</dbReference>
<evidence type="ECO:0000313" key="4">
    <source>
        <dbReference type="EMBL" id="QKU33764.1"/>
    </source>
</evidence>
<keyword evidence="2" id="KW-0812">Transmembrane</keyword>
<reference evidence="4" key="2">
    <citation type="journal article" date="2018" name="Nat. Commun.">
        <title>Tailed giant Tupanvirus possesses the most complete translational apparatus of the known virosphere.</title>
        <authorList>
            <person name="Abrahao J."/>
            <person name="Silva L."/>
            <person name="Silva L.S."/>
            <person name="Khalil J.Y.B."/>
            <person name="Rodrigues R."/>
            <person name="Arantes T."/>
            <person name="Assis F."/>
            <person name="Boratto P."/>
            <person name="Andrade M."/>
            <person name="Kroon E.G."/>
            <person name="Ribeiro B."/>
            <person name="Bergier I."/>
            <person name="Seligmann H."/>
            <person name="Ghigo E."/>
            <person name="Colson P."/>
            <person name="Levasseur A."/>
            <person name="Kroemer G."/>
            <person name="Raoult D."/>
            <person name="La Scola B."/>
        </authorList>
    </citation>
    <scope>NUCLEOTIDE SEQUENCE [LARGE SCALE GENOMIC DNA]</scope>
    <source>
        <strain evidence="4">Deep ocean</strain>
    </source>
</reference>
<keyword evidence="2" id="KW-0472">Membrane</keyword>
<reference evidence="4" key="1">
    <citation type="submission" date="2017-06" db="EMBL/GenBank/DDBJ databases">
        <authorList>
            <person name="Assis F.L."/>
            <person name="Abrahao J.S."/>
            <person name="Silva L."/>
            <person name="Khalil J.B."/>
            <person name="Rodrigues R."/>
            <person name="Silva L.S."/>
            <person name="Boratto P."/>
            <person name="Andrade M."/>
            <person name="Kroon E.G."/>
            <person name="Ribeiro B."/>
            <person name="Bergier I."/>
            <person name="Seligmann H."/>
            <person name="Ghigo E."/>
            <person name="Colson P."/>
            <person name="Levasseur A."/>
            <person name="Raoult D."/>
            <person name="Scola B.L."/>
        </authorList>
    </citation>
    <scope>NUCLEOTIDE SEQUENCE</scope>
    <source>
        <strain evidence="4">Deep ocean</strain>
    </source>
</reference>
<dbReference type="GeneID" id="80517063"/>
<protein>
    <submittedName>
        <fullName evidence="4">Putative B-type lectin protein</fullName>
    </submittedName>
</protein>
<organism evidence="4">
    <name type="scientific">Tupanvirus deep ocean</name>
    <dbReference type="NCBI Taxonomy" id="2126984"/>
    <lineage>
        <taxon>Viruses</taxon>
        <taxon>Varidnaviria</taxon>
        <taxon>Bamfordvirae</taxon>
        <taxon>Nucleocytoviricota</taxon>
        <taxon>Megaviricetes</taxon>
        <taxon>Imitervirales</taxon>
        <taxon>Mimiviridae</taxon>
        <taxon>Megamimivirinae</taxon>
        <taxon>Tupanvirus</taxon>
        <taxon>Tupanvirus altamarinense</taxon>
    </lineage>
</organism>